<dbReference type="PRINTS" id="PR00724">
    <property type="entry name" value="CRBOXYPTASEC"/>
</dbReference>
<dbReference type="InterPro" id="IPR029058">
    <property type="entry name" value="AB_hydrolase_fold"/>
</dbReference>
<dbReference type="PANTHER" id="PTHR11802">
    <property type="entry name" value="SERINE PROTEASE FAMILY S10 SERINE CARBOXYPEPTIDASE"/>
    <property type="match status" value="1"/>
</dbReference>
<dbReference type="InterPro" id="IPR033124">
    <property type="entry name" value="Ser_caboxypep_his_AS"/>
</dbReference>
<evidence type="ECO:0000256" key="5">
    <source>
        <dbReference type="ARBA" id="ARBA00022801"/>
    </source>
</evidence>
<accession>A0ABM0MX74</accession>
<name>A0ABM0MX74_SACKO</name>
<dbReference type="Proteomes" id="UP000694865">
    <property type="component" value="Unplaced"/>
</dbReference>
<keyword evidence="8" id="KW-1185">Reference proteome</keyword>
<evidence type="ECO:0000313" key="8">
    <source>
        <dbReference type="Proteomes" id="UP000694865"/>
    </source>
</evidence>
<evidence type="ECO:0000256" key="2">
    <source>
        <dbReference type="ARBA" id="ARBA00022645"/>
    </source>
</evidence>
<proteinExistence type="inferred from homology"/>
<dbReference type="InterPro" id="IPR001563">
    <property type="entry name" value="Peptidase_S10"/>
</dbReference>
<dbReference type="RefSeq" id="XP_006824615.1">
    <property type="nucleotide sequence ID" value="XM_006824552.1"/>
</dbReference>
<dbReference type="Pfam" id="PF00450">
    <property type="entry name" value="Peptidase_S10"/>
    <property type="match status" value="1"/>
</dbReference>
<evidence type="ECO:0000256" key="3">
    <source>
        <dbReference type="ARBA" id="ARBA00022670"/>
    </source>
</evidence>
<evidence type="ECO:0000313" key="9">
    <source>
        <dbReference type="RefSeq" id="XP_006824615.1"/>
    </source>
</evidence>
<organism evidence="8 9">
    <name type="scientific">Saccoglossus kowalevskii</name>
    <name type="common">Acorn worm</name>
    <dbReference type="NCBI Taxonomy" id="10224"/>
    <lineage>
        <taxon>Eukaryota</taxon>
        <taxon>Metazoa</taxon>
        <taxon>Hemichordata</taxon>
        <taxon>Enteropneusta</taxon>
        <taxon>Harrimaniidae</taxon>
        <taxon>Saccoglossus</taxon>
    </lineage>
</organism>
<evidence type="ECO:0000256" key="6">
    <source>
        <dbReference type="ARBA" id="ARBA00023180"/>
    </source>
</evidence>
<dbReference type="Gene3D" id="3.40.50.1820">
    <property type="entry name" value="alpha/beta hydrolase"/>
    <property type="match status" value="1"/>
</dbReference>
<reference evidence="9" key="1">
    <citation type="submission" date="2025-08" db="UniProtKB">
        <authorList>
            <consortium name="RefSeq"/>
        </authorList>
    </citation>
    <scope>IDENTIFICATION</scope>
    <source>
        <tissue evidence="9">Testes</tissue>
    </source>
</reference>
<protein>
    <submittedName>
        <fullName evidence="9">Probable serine carboxypeptidase CPVL-like</fullName>
    </submittedName>
</protein>
<dbReference type="PROSITE" id="PS00560">
    <property type="entry name" value="CARBOXYPEPT_SER_HIS"/>
    <property type="match status" value="1"/>
</dbReference>
<keyword evidence="3" id="KW-0645">Protease</keyword>
<keyword evidence="5" id="KW-0378">Hydrolase</keyword>
<feature type="chain" id="PRO_5045430248" evidence="7">
    <location>
        <begin position="26"/>
        <end position="486"/>
    </location>
</feature>
<evidence type="ECO:0000256" key="1">
    <source>
        <dbReference type="ARBA" id="ARBA00009431"/>
    </source>
</evidence>
<evidence type="ECO:0000256" key="4">
    <source>
        <dbReference type="ARBA" id="ARBA00022729"/>
    </source>
</evidence>
<dbReference type="SUPFAM" id="SSF53474">
    <property type="entry name" value="alpha/beta-Hydrolases"/>
    <property type="match status" value="1"/>
</dbReference>
<dbReference type="GeneID" id="100377805"/>
<sequence>MMILSLLNPTVLMIVLSFRSFEANARTPLSTIFTENYPHHVSDGEDPGKPLFLTPYLEAGKIEEARNLSLAGKLAGAEGTDSYTGFLTVNKKYNSNMFFWFVPAKVDSKNAPVLLWLQGGPGGSSLFGLFVENGPFKISKDFKLSMRPVTWQTKYSMLYIDNPVGTGFSFTDNDSGYARNETDVANDLYSALTQFFQIYYEYQDNEFYATGESYAGKYVPAICYKIHIENPYSRFRINLKGMAIGDGLIDPENMFPAYGDAIFNIGQIDEIQRDHFNNQTNIASKYIQDEQWTKCFMIFDVLLNGDVSKQPSYYYNASGVHDYYNFLRTEAPKEFGYYNTYLSMGGVRKAIHVGNLTYNDGSKVEQNLIEDICKSVKPWLIELLNSDYKVLLYSGQLDIIVSAPLTERFLWMLPWKHLSDYQKADRKVWKVQKTDTEVAGYVRAVGPGNGNFFQVIVRGAGHLAPFDQPERVLNMLNRFIEGNSWK</sequence>
<gene>
    <name evidence="9" type="primary">LOC100377805</name>
</gene>
<evidence type="ECO:0000256" key="7">
    <source>
        <dbReference type="SAM" id="SignalP"/>
    </source>
</evidence>
<keyword evidence="2" id="KW-0121">Carboxypeptidase</keyword>
<dbReference type="PANTHER" id="PTHR11802:SF472">
    <property type="entry name" value="SERINE CARBOXYPEPTIDASE CPVL-RELATED"/>
    <property type="match status" value="1"/>
</dbReference>
<feature type="signal peptide" evidence="7">
    <location>
        <begin position="1"/>
        <end position="25"/>
    </location>
</feature>
<keyword evidence="4 7" id="KW-0732">Signal</keyword>
<keyword evidence="6" id="KW-0325">Glycoprotein</keyword>
<comment type="similarity">
    <text evidence="1">Belongs to the peptidase S10 family.</text>
</comment>